<evidence type="ECO:0000313" key="6">
    <source>
        <dbReference type="Proteomes" id="UP001472866"/>
    </source>
</evidence>
<feature type="compositionally biased region" description="Low complexity" evidence="3">
    <location>
        <begin position="96"/>
        <end position="110"/>
    </location>
</feature>
<evidence type="ECO:0000256" key="2">
    <source>
        <dbReference type="ARBA" id="ARBA00022837"/>
    </source>
</evidence>
<dbReference type="SUPFAM" id="SSF47473">
    <property type="entry name" value="EF-hand"/>
    <property type="match status" value="1"/>
</dbReference>
<feature type="region of interest" description="Disordered" evidence="3">
    <location>
        <begin position="76"/>
        <end position="152"/>
    </location>
</feature>
<keyword evidence="1" id="KW-0479">Metal-binding</keyword>
<dbReference type="InterPro" id="IPR011992">
    <property type="entry name" value="EF-hand-dom_pair"/>
</dbReference>
<dbReference type="GO" id="GO:0000159">
    <property type="term" value="C:protein phosphatase type 2A complex"/>
    <property type="evidence" value="ECO:0007669"/>
    <property type="project" value="TreeGrafter"/>
</dbReference>
<reference evidence="5 6" key="1">
    <citation type="submission" date="2024-03" db="EMBL/GenBank/DDBJ databases">
        <title>Complete genome sequence of the green alga Chloropicon roscoffensis RCC1871.</title>
        <authorList>
            <person name="Lemieux C."/>
            <person name="Pombert J.-F."/>
            <person name="Otis C."/>
            <person name="Turmel M."/>
        </authorList>
    </citation>
    <scope>NUCLEOTIDE SEQUENCE [LARGE SCALE GENOMIC DNA]</scope>
    <source>
        <strain evidence="5 6">RCC1871</strain>
    </source>
</reference>
<dbReference type="InterPro" id="IPR041534">
    <property type="entry name" value="EF-hand_13"/>
</dbReference>
<feature type="compositionally biased region" description="Basic and acidic residues" evidence="3">
    <location>
        <begin position="1"/>
        <end position="14"/>
    </location>
</feature>
<dbReference type="Pfam" id="PF17958">
    <property type="entry name" value="EF-hand_13"/>
    <property type="match status" value="1"/>
</dbReference>
<dbReference type="FunFam" id="1.10.238.10:FF:000025">
    <property type="entry name" value="serine/threonine-protein phosphatase 2A regulatory subunit B'' subunit alpha"/>
    <property type="match status" value="1"/>
</dbReference>
<evidence type="ECO:0000259" key="4">
    <source>
        <dbReference type="Pfam" id="PF17958"/>
    </source>
</evidence>
<dbReference type="PANTHER" id="PTHR14095">
    <property type="entry name" value="PHOSPHATASE 2A REGULATORY SUBUNIT-RELATED"/>
    <property type="match status" value="1"/>
</dbReference>
<feature type="compositionally biased region" description="Low complexity" evidence="3">
    <location>
        <begin position="15"/>
        <end position="27"/>
    </location>
</feature>
<dbReference type="Proteomes" id="UP001472866">
    <property type="component" value="Chromosome 07"/>
</dbReference>
<evidence type="ECO:0000256" key="3">
    <source>
        <dbReference type="SAM" id="MobiDB-lite"/>
    </source>
</evidence>
<gene>
    <name evidence="5" type="ORF">HKI87_07g50870</name>
</gene>
<keyword evidence="6" id="KW-1185">Reference proteome</keyword>
<organism evidence="5 6">
    <name type="scientific">Chloropicon roscoffensis</name>
    <dbReference type="NCBI Taxonomy" id="1461544"/>
    <lineage>
        <taxon>Eukaryota</taxon>
        <taxon>Viridiplantae</taxon>
        <taxon>Chlorophyta</taxon>
        <taxon>Chloropicophyceae</taxon>
        <taxon>Chloropicales</taxon>
        <taxon>Chloropicaceae</taxon>
        <taxon>Chloropicon</taxon>
    </lineage>
</organism>
<feature type="domain" description="PP2A regulatory subunit B'' EF-hand" evidence="4">
    <location>
        <begin position="251"/>
        <end position="328"/>
    </location>
</feature>
<protein>
    <submittedName>
        <fullName evidence="5">Regulatory subunit of protein phosphatase 2A</fullName>
    </submittedName>
</protein>
<keyword evidence="2" id="KW-0106">Calcium</keyword>
<dbReference type="EMBL" id="CP151507">
    <property type="protein sequence ID" value="WZN63538.1"/>
    <property type="molecule type" value="Genomic_DNA"/>
</dbReference>
<feature type="region of interest" description="Disordered" evidence="3">
    <location>
        <begin position="1"/>
        <end position="35"/>
    </location>
</feature>
<dbReference type="AlphaFoldDB" id="A0AAX4PCC4"/>
<accession>A0AAX4PCC4</accession>
<proteinExistence type="predicted"/>
<evidence type="ECO:0000313" key="5">
    <source>
        <dbReference type="EMBL" id="WZN63538.1"/>
    </source>
</evidence>
<sequence>MGSLGPDHHREWTEKATPASAMSAAGGMKAGRDRARLRPCSKAKIDELFVAWLSIGKTQELIASLVEDARLGRPLRSREAHSEDGSASPSKQRSFKALGSPPLSPSKSKAVGSSPLGRHGDGRREGQRSPGPVSRPKTAEIPRFYFPGGHKPVPQEVKAEVMGRIDDFFDCRGGAPCQDHAALRPLVLEVLGLPSFFTLPLFKRVVASSAPGEGDAQQCTREAVKRFWEARLCGRDAASSAFECLRDGPARGGRHSISKHGLTDLVTCVAVTHPGLDFLVQTKEFQDRYVETCVYRILYLVNQSDNGLITRKELRRSDLVEVLFDLDQQEDVNLARNYFSYEHFYVIYCKFWELDQDHDFLIARDDLLRYGQHALTSCVVDRIFAECPRKFRCQVPGMMCYEDFVWFILSEEDKTTEPSLSYWFRCLDLACNGVLVAHELEHFYKEQAHRIACLNQEPVAFVDIMTQLTDMLSPERPGLITLRDLRRQPRQASNLLNVLFNLKKFFSFEMKDPRDKRGAEQTDWERFATEEYARLAMEEELDEASGDGRDYMDESEILAQAVEPEEA</sequence>
<feature type="region of interest" description="Disordered" evidence="3">
    <location>
        <begin position="538"/>
        <end position="567"/>
    </location>
</feature>
<dbReference type="CDD" id="cd21504">
    <property type="entry name" value="PPP2R3A_B-like"/>
    <property type="match status" value="1"/>
</dbReference>
<dbReference type="Gene3D" id="1.10.238.10">
    <property type="entry name" value="EF-hand"/>
    <property type="match status" value="1"/>
</dbReference>
<dbReference type="Gene3D" id="1.10.238.230">
    <property type="match status" value="1"/>
</dbReference>
<dbReference type="Gene3D" id="1.10.238.220">
    <property type="match status" value="1"/>
</dbReference>
<evidence type="ECO:0000256" key="1">
    <source>
        <dbReference type="ARBA" id="ARBA00022723"/>
    </source>
</evidence>
<dbReference type="GO" id="GO:0046872">
    <property type="term" value="F:metal ion binding"/>
    <property type="evidence" value="ECO:0007669"/>
    <property type="project" value="UniProtKB-KW"/>
</dbReference>
<dbReference type="PANTHER" id="PTHR14095:SF0">
    <property type="entry name" value="MIP22305P"/>
    <property type="match status" value="1"/>
</dbReference>
<dbReference type="GO" id="GO:0019888">
    <property type="term" value="F:protein phosphatase regulator activity"/>
    <property type="evidence" value="ECO:0007669"/>
    <property type="project" value="TreeGrafter"/>
</dbReference>
<name>A0AAX4PCC4_9CHLO</name>
<feature type="compositionally biased region" description="Basic and acidic residues" evidence="3">
    <location>
        <begin position="118"/>
        <end position="127"/>
    </location>
</feature>